<evidence type="ECO:0000313" key="2">
    <source>
        <dbReference type="EMBL" id="GFM99266.1"/>
    </source>
</evidence>
<accession>A0A7J0CC34</accession>
<sequence>MRLAARKIPIRTALHSREITARARSVCGGAPTDTPPQTTTAVWDPHKAVVVSDLHVVGVGVPQKQPPKPPLNPQLGTSQRLL</sequence>
<comment type="caution">
    <text evidence="2">The sequence shown here is derived from an EMBL/GenBank/DDBJ whole genome shotgun (WGS) entry which is preliminary data.</text>
</comment>
<proteinExistence type="predicted"/>
<keyword evidence="3" id="KW-1185">Reference proteome</keyword>
<name>A0A7J0CC34_9ACTN</name>
<dbReference type="EMBL" id="BLWC01000001">
    <property type="protein sequence ID" value="GFM99266.1"/>
    <property type="molecule type" value="Genomic_DNA"/>
</dbReference>
<gene>
    <name evidence="2" type="ORF">Sfulv_40770</name>
</gene>
<dbReference type="Proteomes" id="UP000498980">
    <property type="component" value="Unassembled WGS sequence"/>
</dbReference>
<organism evidence="2 3">
    <name type="scientific">Streptomyces fulvorobeus</name>
    <dbReference type="NCBI Taxonomy" id="284028"/>
    <lineage>
        <taxon>Bacteria</taxon>
        <taxon>Bacillati</taxon>
        <taxon>Actinomycetota</taxon>
        <taxon>Actinomycetes</taxon>
        <taxon>Kitasatosporales</taxon>
        <taxon>Streptomycetaceae</taxon>
        <taxon>Streptomyces</taxon>
    </lineage>
</organism>
<dbReference type="AlphaFoldDB" id="A0A7J0CC34"/>
<evidence type="ECO:0000256" key="1">
    <source>
        <dbReference type="SAM" id="MobiDB-lite"/>
    </source>
</evidence>
<evidence type="ECO:0000313" key="3">
    <source>
        <dbReference type="Proteomes" id="UP000498980"/>
    </source>
</evidence>
<reference evidence="2 3" key="1">
    <citation type="submission" date="2020-05" db="EMBL/GenBank/DDBJ databases">
        <title>Whole genome shotgun sequence of Streptomyces fulvorobeus NBRC 15897.</title>
        <authorList>
            <person name="Komaki H."/>
            <person name="Tamura T."/>
        </authorList>
    </citation>
    <scope>NUCLEOTIDE SEQUENCE [LARGE SCALE GENOMIC DNA]</scope>
    <source>
        <strain evidence="2 3">NBRC 15897</strain>
    </source>
</reference>
<feature type="region of interest" description="Disordered" evidence="1">
    <location>
        <begin position="60"/>
        <end position="82"/>
    </location>
</feature>
<protein>
    <submittedName>
        <fullName evidence="2">Uncharacterized protein</fullName>
    </submittedName>
</protein>